<name>A0A058ZH43_9RHOB</name>
<dbReference type="RefSeq" id="WP_035253132.1">
    <property type="nucleotide sequence ID" value="NZ_AQQY01000013.1"/>
</dbReference>
<accession>A0A058ZH43</accession>
<comment type="caution">
    <text evidence="2">The sequence shown here is derived from an EMBL/GenBank/DDBJ whole genome shotgun (WGS) entry which is preliminary data.</text>
</comment>
<keyword evidence="3" id="KW-1185">Reference proteome</keyword>
<dbReference type="EMBL" id="AQQY01000013">
    <property type="protein sequence ID" value="KCV80954.1"/>
    <property type="molecule type" value="Genomic_DNA"/>
</dbReference>
<dbReference type="Pfam" id="PF14080">
    <property type="entry name" value="DUF4261"/>
    <property type="match status" value="1"/>
</dbReference>
<dbReference type="eggNOG" id="COG3779">
    <property type="taxonomic scope" value="Bacteria"/>
</dbReference>
<gene>
    <name evidence="2" type="ORF">ATO10_14924</name>
</gene>
<evidence type="ECO:0000313" key="3">
    <source>
        <dbReference type="Proteomes" id="UP000024836"/>
    </source>
</evidence>
<proteinExistence type="predicted"/>
<sequence length="245" mass="27200">MKSKTILCIPGTWRDNDHFMDALAAGTHGRFIAAGGRISDCETDYLCGYQIWPAAEGMEEAFRMGSAGAPISEQRLAKIGQHSSYLSLYSSQDGTAEALAISEVALAALDCGGIAVRVEGSRRASGPDQWRNGVQTAQDLFPELLYHQFVWAFVRDGDLFETIGMTFLGHPDISIETTEFETASVVYNEFAKYLLFQNPEIRHGQTIGFEDTVGTWRISKVGHIYSDDPDIDFSRGMWRLQRIEG</sequence>
<dbReference type="AlphaFoldDB" id="A0A058ZH43"/>
<feature type="domain" description="DUF4261" evidence="1">
    <location>
        <begin position="162"/>
        <end position="229"/>
    </location>
</feature>
<reference evidence="2 3" key="1">
    <citation type="submission" date="2013-04" db="EMBL/GenBank/DDBJ databases">
        <title>Shimia sp. 22II-S11-Z10 Genome Sequencing.</title>
        <authorList>
            <person name="Lai Q."/>
            <person name="Li G."/>
            <person name="Shao Z."/>
        </authorList>
    </citation>
    <scope>NUCLEOTIDE SEQUENCE [LARGE SCALE GENOMIC DNA]</scope>
    <source>
        <strain evidence="3">22II-S11-Z10</strain>
    </source>
</reference>
<dbReference type="OrthoDB" id="4158605at2"/>
<dbReference type="InterPro" id="IPR025357">
    <property type="entry name" value="DUF4261"/>
</dbReference>
<dbReference type="STRING" id="1461693.ATO10_14924"/>
<evidence type="ECO:0000259" key="1">
    <source>
        <dbReference type="Pfam" id="PF14080"/>
    </source>
</evidence>
<evidence type="ECO:0000313" key="2">
    <source>
        <dbReference type="EMBL" id="KCV80954.1"/>
    </source>
</evidence>
<protein>
    <recommendedName>
        <fullName evidence="1">DUF4261 domain-containing protein</fullName>
    </recommendedName>
</protein>
<dbReference type="Proteomes" id="UP000024836">
    <property type="component" value="Unassembled WGS sequence"/>
</dbReference>
<organism evidence="2 3">
    <name type="scientific">Actibacterium atlanticum</name>
    <dbReference type="NCBI Taxonomy" id="1461693"/>
    <lineage>
        <taxon>Bacteria</taxon>
        <taxon>Pseudomonadati</taxon>
        <taxon>Pseudomonadota</taxon>
        <taxon>Alphaproteobacteria</taxon>
        <taxon>Rhodobacterales</taxon>
        <taxon>Roseobacteraceae</taxon>
        <taxon>Actibacterium</taxon>
    </lineage>
</organism>